<comment type="subcellular location">
    <subcellularLocation>
        <location evidence="1">Nucleus</location>
    </subcellularLocation>
</comment>
<dbReference type="PROSITE" id="PS51806">
    <property type="entry name" value="DOG1"/>
    <property type="match status" value="1"/>
</dbReference>
<dbReference type="EMBL" id="HG994371">
    <property type="protein sequence ID" value="CAF1979828.1"/>
    <property type="molecule type" value="Genomic_DNA"/>
</dbReference>
<evidence type="ECO:0000256" key="6">
    <source>
        <dbReference type="ARBA" id="ARBA00023242"/>
    </source>
</evidence>
<evidence type="ECO:0000256" key="2">
    <source>
        <dbReference type="ARBA" id="ARBA00023015"/>
    </source>
</evidence>
<dbReference type="GO" id="GO:0006351">
    <property type="term" value="P:DNA-templated transcription"/>
    <property type="evidence" value="ECO:0007669"/>
    <property type="project" value="InterPro"/>
</dbReference>
<feature type="domain" description="DOG1" evidence="7">
    <location>
        <begin position="133"/>
        <end position="261"/>
    </location>
</feature>
<dbReference type="SMR" id="A0A816MMS8"/>
<keyword evidence="4" id="KW-0010">Activator</keyword>
<keyword evidence="3" id="KW-0238">DNA-binding</keyword>
<sequence>MSLDGSGGMAMAYTARKFHRENMKILTATTTVGGGIEENGGGYTRWFFGKLSTKKKSAKRVSLSEHANHLRKQTLKQMSRILTTKQAARGFLALGEYFQRLRALREENKEKRSTRKKSQLPRVMLTRDLFIWIVAFEREYRLSLEEQNRRVNEIQTALQAHISDTEVQLLVDSCLNHYTNLFRIKADAARADACYLVSGGWQTSTERLFQLIGGFRPSELLNCKSPLFICYSIHSSEHISRNASKNLLCCCFSLCCHTFLH</sequence>
<dbReference type="GO" id="GO:0043565">
    <property type="term" value="F:sequence-specific DNA binding"/>
    <property type="evidence" value="ECO:0007669"/>
    <property type="project" value="InterPro"/>
</dbReference>
<evidence type="ECO:0000256" key="3">
    <source>
        <dbReference type="ARBA" id="ARBA00023125"/>
    </source>
</evidence>
<protein>
    <submittedName>
        <fullName evidence="8">(rape) hypothetical protein</fullName>
    </submittedName>
</protein>
<name>A0A816MMS8_BRANA</name>
<dbReference type="GO" id="GO:0005634">
    <property type="term" value="C:nucleus"/>
    <property type="evidence" value="ECO:0007669"/>
    <property type="project" value="UniProtKB-SubCell"/>
</dbReference>
<keyword evidence="2" id="KW-0805">Transcription regulation</keyword>
<evidence type="ECO:0000256" key="4">
    <source>
        <dbReference type="ARBA" id="ARBA00023159"/>
    </source>
</evidence>
<dbReference type="AlphaFoldDB" id="A0A816MMS8"/>
<dbReference type="InterPro" id="IPR025422">
    <property type="entry name" value="TGA_domain"/>
</dbReference>
<keyword evidence="6" id="KW-0539">Nucleus</keyword>
<proteinExistence type="predicted"/>
<evidence type="ECO:0000256" key="5">
    <source>
        <dbReference type="ARBA" id="ARBA00023163"/>
    </source>
</evidence>
<dbReference type="Pfam" id="PF14144">
    <property type="entry name" value="DOG1"/>
    <property type="match status" value="1"/>
</dbReference>
<dbReference type="Proteomes" id="UP001295469">
    <property type="component" value="Chromosome C07"/>
</dbReference>
<reference evidence="8" key="1">
    <citation type="submission" date="2021-01" db="EMBL/GenBank/DDBJ databases">
        <authorList>
            <consortium name="Genoscope - CEA"/>
            <person name="William W."/>
        </authorList>
    </citation>
    <scope>NUCLEOTIDE SEQUENCE</scope>
</reference>
<evidence type="ECO:0000259" key="7">
    <source>
        <dbReference type="PROSITE" id="PS51806"/>
    </source>
</evidence>
<gene>
    <name evidence="8" type="ORF">DARMORV10_C07P21750.1</name>
</gene>
<evidence type="ECO:0000313" key="8">
    <source>
        <dbReference type="EMBL" id="CAF1979828.1"/>
    </source>
</evidence>
<organism evidence="8">
    <name type="scientific">Brassica napus</name>
    <name type="common">Rape</name>
    <dbReference type="NCBI Taxonomy" id="3708"/>
    <lineage>
        <taxon>Eukaryota</taxon>
        <taxon>Viridiplantae</taxon>
        <taxon>Streptophyta</taxon>
        <taxon>Embryophyta</taxon>
        <taxon>Tracheophyta</taxon>
        <taxon>Spermatophyta</taxon>
        <taxon>Magnoliopsida</taxon>
        <taxon>eudicotyledons</taxon>
        <taxon>Gunneridae</taxon>
        <taxon>Pentapetalae</taxon>
        <taxon>rosids</taxon>
        <taxon>malvids</taxon>
        <taxon>Brassicales</taxon>
        <taxon>Brassicaceae</taxon>
        <taxon>Brassiceae</taxon>
        <taxon>Brassica</taxon>
    </lineage>
</organism>
<accession>A0A816MMS8</accession>
<dbReference type="PANTHER" id="PTHR45693">
    <property type="entry name" value="TRANSCRIPTION FACTOR TGA9"/>
    <property type="match status" value="1"/>
</dbReference>
<keyword evidence="5" id="KW-0804">Transcription</keyword>
<evidence type="ECO:0000256" key="1">
    <source>
        <dbReference type="ARBA" id="ARBA00004123"/>
    </source>
</evidence>
<dbReference type="PANTHER" id="PTHR45693:SF7">
    <property type="entry name" value="TRANSCRIPTION FACTOR TGA7"/>
    <property type="match status" value="1"/>
</dbReference>